<dbReference type="AlphaFoldDB" id="A0A1M6XGU9"/>
<evidence type="ECO:0000313" key="3">
    <source>
        <dbReference type="Proteomes" id="UP000184191"/>
    </source>
</evidence>
<dbReference type="InterPro" id="IPR052741">
    <property type="entry name" value="Mitochondrial_HTD2"/>
</dbReference>
<dbReference type="InterPro" id="IPR039569">
    <property type="entry name" value="FAS1-like_DH_region"/>
</dbReference>
<reference evidence="3" key="1">
    <citation type="submission" date="2016-11" db="EMBL/GenBank/DDBJ databases">
        <authorList>
            <person name="Varghese N."/>
            <person name="Submissions S."/>
        </authorList>
    </citation>
    <scope>NUCLEOTIDE SEQUENCE [LARGE SCALE GENOMIC DNA]</scope>
    <source>
        <strain evidence="3">DSM 29327</strain>
    </source>
</reference>
<dbReference type="SUPFAM" id="SSF54637">
    <property type="entry name" value="Thioesterase/thiol ester dehydrase-isomerase"/>
    <property type="match status" value="2"/>
</dbReference>
<dbReference type="PANTHER" id="PTHR28152:SF1">
    <property type="entry name" value="HYDROXYACYL-THIOESTER DEHYDRATASE TYPE 2, MITOCHONDRIAL"/>
    <property type="match status" value="1"/>
</dbReference>
<dbReference type="GO" id="GO:0019171">
    <property type="term" value="F:(3R)-hydroxyacyl-[acyl-carrier-protein] dehydratase activity"/>
    <property type="evidence" value="ECO:0007669"/>
    <property type="project" value="TreeGrafter"/>
</dbReference>
<accession>A0A1M6XGU9</accession>
<feature type="domain" description="FAS1-like dehydratase" evidence="1">
    <location>
        <begin position="39"/>
        <end position="128"/>
    </location>
</feature>
<dbReference type="InterPro" id="IPR029069">
    <property type="entry name" value="HotDog_dom_sf"/>
</dbReference>
<evidence type="ECO:0000259" key="1">
    <source>
        <dbReference type="Pfam" id="PF13452"/>
    </source>
</evidence>
<organism evidence="2 3">
    <name type="scientific">Roseovarius marisflavi</name>
    <dbReference type="NCBI Taxonomy" id="1054996"/>
    <lineage>
        <taxon>Bacteria</taxon>
        <taxon>Pseudomonadati</taxon>
        <taxon>Pseudomonadota</taxon>
        <taxon>Alphaproteobacteria</taxon>
        <taxon>Rhodobacterales</taxon>
        <taxon>Roseobacteraceae</taxon>
        <taxon>Roseovarius</taxon>
    </lineage>
</organism>
<dbReference type="Proteomes" id="UP000184191">
    <property type="component" value="Unassembled WGS sequence"/>
</dbReference>
<gene>
    <name evidence="2" type="ORF">SAMN05444414_104106</name>
</gene>
<protein>
    <submittedName>
        <fullName evidence="2">3-methylfumaryl-CoA hydratase</fullName>
    </submittedName>
</protein>
<dbReference type="EMBL" id="FRBN01000004">
    <property type="protein sequence ID" value="SHL05138.1"/>
    <property type="molecule type" value="Genomic_DNA"/>
</dbReference>
<sequence>MGEYDDWIGRSFTRSEPISDRLLAQYRATLAGTLGPGAVPPGFHWCLGPDVVEPSDLGRDCHPKTGIFLPALPLPRRMWAGGALEFHRAFVPGEHVTRTSTIDDVTFKQGRSGALGFVTQRHDYSVDGTPYLSERQDIVYREDPKPGSTRTPAPSEEWPGAESWLITPDSTLLFRYSALTFNGHRIHYDYPYATEVEGYAGLVVHGPLQAIWMMNLASEVFGHLPARFSYRGLSPLICGIPVRIEAKASEGSLALRVRRENDHVTTMEATAFAP</sequence>
<proteinExistence type="predicted"/>
<dbReference type="STRING" id="1054996.SAMN05444414_104106"/>
<name>A0A1M6XGU9_9RHOB</name>
<dbReference type="Pfam" id="PF13452">
    <property type="entry name" value="FAS1_DH_region"/>
    <property type="match status" value="1"/>
</dbReference>
<keyword evidence="3" id="KW-1185">Reference proteome</keyword>
<dbReference type="PANTHER" id="PTHR28152">
    <property type="entry name" value="HYDROXYACYL-THIOESTER DEHYDRATASE TYPE 2, MITOCHONDRIAL"/>
    <property type="match status" value="1"/>
</dbReference>
<dbReference type="RefSeq" id="WP_073195967.1">
    <property type="nucleotide sequence ID" value="NZ_FRBN01000004.1"/>
</dbReference>
<evidence type="ECO:0000313" key="2">
    <source>
        <dbReference type="EMBL" id="SHL05138.1"/>
    </source>
</evidence>
<dbReference type="OrthoDB" id="7183822at2"/>
<dbReference type="Gene3D" id="3.10.129.10">
    <property type="entry name" value="Hotdog Thioesterase"/>
    <property type="match status" value="2"/>
</dbReference>